<keyword evidence="7" id="KW-0645">Protease</keyword>
<dbReference type="Pfam" id="PF16189">
    <property type="entry name" value="Creatinase_N_2"/>
    <property type="match status" value="1"/>
</dbReference>
<dbReference type="Pfam" id="PF16188">
    <property type="entry name" value="Peptidase_M24_C"/>
    <property type="match status" value="1"/>
</dbReference>
<dbReference type="Proteomes" id="UP000886881">
    <property type="component" value="Unassembled WGS sequence"/>
</dbReference>
<dbReference type="InterPro" id="IPR050422">
    <property type="entry name" value="X-Pro_aminopeptidase_P"/>
</dbReference>
<dbReference type="Pfam" id="PF00557">
    <property type="entry name" value="Peptidase_M24"/>
    <property type="match status" value="1"/>
</dbReference>
<dbReference type="Gene3D" id="3.40.350.10">
    <property type="entry name" value="Creatinase/prolidase N-terminal domain"/>
    <property type="match status" value="2"/>
</dbReference>
<keyword evidence="7" id="KW-0031">Aminopeptidase</keyword>
<organism evidence="7 8">
    <name type="scientific">Candidatus Cryptobacteroides merdipullorum</name>
    <dbReference type="NCBI Taxonomy" id="2840771"/>
    <lineage>
        <taxon>Bacteria</taxon>
        <taxon>Pseudomonadati</taxon>
        <taxon>Bacteroidota</taxon>
        <taxon>Bacteroidia</taxon>
        <taxon>Bacteroidales</taxon>
        <taxon>Candidatus Cryptobacteroides</taxon>
    </lineage>
</organism>
<reference evidence="7" key="1">
    <citation type="submission" date="2020-10" db="EMBL/GenBank/DDBJ databases">
        <authorList>
            <person name="Gilroy R."/>
        </authorList>
    </citation>
    <scope>NUCLEOTIDE SEQUENCE</scope>
    <source>
        <strain evidence="7">ChiHecec2B26-709</strain>
    </source>
</reference>
<dbReference type="GO" id="GO:0005737">
    <property type="term" value="C:cytoplasm"/>
    <property type="evidence" value="ECO:0007669"/>
    <property type="project" value="UniProtKB-ARBA"/>
</dbReference>
<keyword evidence="2" id="KW-0479">Metal-binding</keyword>
<dbReference type="AlphaFoldDB" id="A0A9D1KGX7"/>
<feature type="domain" description="Peptidase M24 C-terminal" evidence="6">
    <location>
        <begin position="529"/>
        <end position="588"/>
    </location>
</feature>
<feature type="domain" description="Creatinase N-terminal" evidence="5">
    <location>
        <begin position="8"/>
        <end position="128"/>
    </location>
</feature>
<dbReference type="GO" id="GO:0046872">
    <property type="term" value="F:metal ion binding"/>
    <property type="evidence" value="ECO:0007669"/>
    <property type="project" value="UniProtKB-KW"/>
</dbReference>
<dbReference type="PANTHER" id="PTHR43763">
    <property type="entry name" value="XAA-PRO AMINOPEPTIDASE 1"/>
    <property type="match status" value="1"/>
</dbReference>
<name>A0A9D1KGX7_9BACT</name>
<dbReference type="FunFam" id="3.90.230.10:FF:000009">
    <property type="entry name" value="xaa-Pro aminopeptidase 2"/>
    <property type="match status" value="1"/>
</dbReference>
<evidence type="ECO:0000256" key="1">
    <source>
        <dbReference type="ARBA" id="ARBA00008766"/>
    </source>
</evidence>
<gene>
    <name evidence="7" type="ORF">IAC35_01155</name>
</gene>
<evidence type="ECO:0000259" key="6">
    <source>
        <dbReference type="Pfam" id="PF16188"/>
    </source>
</evidence>
<dbReference type="SUPFAM" id="SSF53092">
    <property type="entry name" value="Creatinase/prolidase N-terminal domain"/>
    <property type="match status" value="1"/>
</dbReference>
<evidence type="ECO:0000259" key="5">
    <source>
        <dbReference type="Pfam" id="PF01321"/>
    </source>
</evidence>
<dbReference type="InterPro" id="IPR000587">
    <property type="entry name" value="Creatinase_N"/>
</dbReference>
<evidence type="ECO:0000256" key="3">
    <source>
        <dbReference type="ARBA" id="ARBA00022801"/>
    </source>
</evidence>
<proteinExistence type="inferred from homology"/>
<dbReference type="InterPro" id="IPR029149">
    <property type="entry name" value="Creatin/AminoP/Spt16_N"/>
</dbReference>
<dbReference type="Gene3D" id="3.90.230.10">
    <property type="entry name" value="Creatinase/methionine aminopeptidase superfamily"/>
    <property type="match status" value="1"/>
</dbReference>
<evidence type="ECO:0000256" key="2">
    <source>
        <dbReference type="ARBA" id="ARBA00022723"/>
    </source>
</evidence>
<evidence type="ECO:0000259" key="4">
    <source>
        <dbReference type="Pfam" id="PF00557"/>
    </source>
</evidence>
<keyword evidence="3" id="KW-0378">Hydrolase</keyword>
<dbReference type="SUPFAM" id="SSF55920">
    <property type="entry name" value="Creatinase/aminopeptidase"/>
    <property type="match status" value="1"/>
</dbReference>
<accession>A0A9D1KGX7</accession>
<evidence type="ECO:0000313" key="7">
    <source>
        <dbReference type="EMBL" id="HIT46447.1"/>
    </source>
</evidence>
<evidence type="ECO:0000313" key="8">
    <source>
        <dbReference type="Proteomes" id="UP000886881"/>
    </source>
</evidence>
<comment type="caution">
    <text evidence="7">The sequence shown here is derived from an EMBL/GenBank/DDBJ whole genome shotgun (WGS) entry which is preliminary data.</text>
</comment>
<dbReference type="CDD" id="cd01085">
    <property type="entry name" value="APP"/>
    <property type="match status" value="1"/>
</dbReference>
<dbReference type="GO" id="GO:0070006">
    <property type="term" value="F:metalloaminopeptidase activity"/>
    <property type="evidence" value="ECO:0007669"/>
    <property type="project" value="InterPro"/>
</dbReference>
<feature type="domain" description="Peptidase M24" evidence="4">
    <location>
        <begin position="304"/>
        <end position="518"/>
    </location>
</feature>
<dbReference type="InterPro" id="IPR036005">
    <property type="entry name" value="Creatinase/aminopeptidase-like"/>
</dbReference>
<dbReference type="InterPro" id="IPR032416">
    <property type="entry name" value="Peptidase_M24_C"/>
</dbReference>
<dbReference type="EMBL" id="DVLC01000022">
    <property type="protein sequence ID" value="HIT46447.1"/>
    <property type="molecule type" value="Genomic_DNA"/>
</dbReference>
<dbReference type="InterPro" id="IPR033740">
    <property type="entry name" value="Pept_M24B"/>
</dbReference>
<dbReference type="PANTHER" id="PTHR43763:SF6">
    <property type="entry name" value="XAA-PRO AMINOPEPTIDASE 1"/>
    <property type="match status" value="1"/>
</dbReference>
<reference evidence="7" key="2">
    <citation type="journal article" date="2021" name="PeerJ">
        <title>Extensive microbial diversity within the chicken gut microbiome revealed by metagenomics and culture.</title>
        <authorList>
            <person name="Gilroy R."/>
            <person name="Ravi A."/>
            <person name="Getino M."/>
            <person name="Pursley I."/>
            <person name="Horton D.L."/>
            <person name="Alikhan N.F."/>
            <person name="Baker D."/>
            <person name="Gharbi K."/>
            <person name="Hall N."/>
            <person name="Watson M."/>
            <person name="Adriaenssens E.M."/>
            <person name="Foster-Nyarko E."/>
            <person name="Jarju S."/>
            <person name="Secka A."/>
            <person name="Antonio M."/>
            <person name="Oren A."/>
            <person name="Chaudhuri R.R."/>
            <person name="La Ragione R."/>
            <person name="Hildebrand F."/>
            <person name="Pallen M.J."/>
        </authorList>
    </citation>
    <scope>NUCLEOTIDE SEQUENCE</scope>
    <source>
        <strain evidence="7">ChiHecec2B26-709</strain>
    </source>
</reference>
<dbReference type="InterPro" id="IPR000994">
    <property type="entry name" value="Pept_M24"/>
</dbReference>
<dbReference type="Pfam" id="PF01321">
    <property type="entry name" value="Creatinase_N"/>
    <property type="match status" value="1"/>
</dbReference>
<protein>
    <submittedName>
        <fullName evidence="7">Aminopeptidase P family protein</fullName>
    </submittedName>
</protein>
<sequence>MENIYRQRIERLRGLMRSRNWDAVLITGGDPHCSEYPAERWKQVRWLSGFTGEAGDLVVTLDHAGLWTDTRYFIQAVRQLEGTGVELHKTRVPEQVLIPEWLGRQFGSDGIIAVDGLCTGADFAKSLPGTVVSVPDMLSLLWDDRPEIPHTPVFTVQAGETRASKLDWLRSFLAGKDCDGMLVTALDEIAWLLNVRAADIEYNPLVISYLLVTDDSVEWYVGKDGEEDPRTSATMSILESEGVSVLAYSEAEQALSAFRGRLFVDTSTLNWSLYEALVTGEVSLLEGESPIGLRKAVKNSFELEGMRSIHVMDGVAMERFLYWLEKSVQGGRVVTEWDAAVMLGRLRSEISEYMGDSFETISAYGPAAALPHYVTPRENAPVLREQGLYLCDSGGQYSCGTTDITRTVPLGECTRLECEDYTLVLKGHIDLAMAVFPAGTAGCQIDSLAREPLWRCMRNFGHGTGHGVGYFLGVHEGPQDIRQNFNRTPLLPGMITSDEPGIYREGMHGVRHENLLLCVDAGSNEFGSWRRFETLTLCHFDTTVLIAELLTDAERQWLNDYNARVCETLGKYLSEDERQWLHYKTRKI</sequence>
<comment type="similarity">
    <text evidence="1">Belongs to the peptidase M24B family.</text>
</comment>